<sequence>MVTYNKLGVKKIINAAGTYTKYSGSLMKEEVLLAMQEASRQFVDIDQLLSKSGQYIADLLGVEAALITAGAAAGLALSTAACIAGDNKDLARQLPLSEGLKNEFIVMKSHRNPYDQAVLTAGGKFVEIGNAIETFGWELEAAITEKTAGIFFFVQSDLFRSSLELDEVIEIAHRYNLPVIIDAAAELPPKENLTKFIKMGADIVLFSGGKDLRGPQSSGLMLGKQELLDKCRANGYPNHALGRPMKLDKETIIGLTTAIELYLAEDQDKRMKCWEKQADYLYQNLKDIDGFEIELGYPDQPLTQPASIPRLFISVAEEILGFNKEELRDKLAQSEPIVIVESDKNNLLINPHMLQQGEEEVVLRKIREVLKEE</sequence>
<name>A0A1N6S3D6_9FIRM</name>
<accession>A0A1N6S3D6</accession>
<protein>
    <submittedName>
        <fullName evidence="5">L-seryl-tRNA(Ser) seleniumtransferase</fullName>
    </submittedName>
</protein>
<dbReference type="InterPro" id="IPR015424">
    <property type="entry name" value="PyrdxlP-dep_Trfase"/>
</dbReference>
<evidence type="ECO:0000256" key="3">
    <source>
        <dbReference type="ARBA" id="ARBA00044507"/>
    </source>
</evidence>
<gene>
    <name evidence="5" type="ORF">SAMN05421834_103170</name>
</gene>
<dbReference type="STRING" id="56779.SAMN05421834_103170"/>
<comment type="similarity">
    <text evidence="3">Belongs to the SelA family.</text>
</comment>
<keyword evidence="6" id="KW-1185">Reference proteome</keyword>
<comment type="cofactor">
    <cofactor evidence="1 4">
        <name>pyridoxal 5'-phosphate</name>
        <dbReference type="ChEBI" id="CHEBI:597326"/>
    </cofactor>
</comment>
<organism evidence="5 6">
    <name type="scientific">Halanaerobium kushneri</name>
    <dbReference type="NCBI Taxonomy" id="56779"/>
    <lineage>
        <taxon>Bacteria</taxon>
        <taxon>Bacillati</taxon>
        <taxon>Bacillota</taxon>
        <taxon>Clostridia</taxon>
        <taxon>Halanaerobiales</taxon>
        <taxon>Halanaerobiaceae</taxon>
        <taxon>Halanaerobium</taxon>
    </lineage>
</organism>
<evidence type="ECO:0000256" key="2">
    <source>
        <dbReference type="ARBA" id="ARBA00022898"/>
    </source>
</evidence>
<dbReference type="GO" id="GO:0004125">
    <property type="term" value="F:L-seryl-tRNA(Sec) selenium transferase activity"/>
    <property type="evidence" value="ECO:0007669"/>
    <property type="project" value="TreeGrafter"/>
</dbReference>
<evidence type="ECO:0000313" key="6">
    <source>
        <dbReference type="Proteomes" id="UP000185669"/>
    </source>
</evidence>
<dbReference type="PANTHER" id="PTHR32328:SF0">
    <property type="entry name" value="L-SERYL-TRNA(SEC) SELENIUM TRANSFERASE"/>
    <property type="match status" value="1"/>
</dbReference>
<dbReference type="InterPro" id="IPR015421">
    <property type="entry name" value="PyrdxlP-dep_Trfase_major"/>
</dbReference>
<keyword evidence="2 4" id="KW-0663">Pyridoxal phosphate</keyword>
<dbReference type="InterPro" id="IPR018319">
    <property type="entry name" value="SelA-like"/>
</dbReference>
<keyword evidence="5" id="KW-0808">Transferase</keyword>
<dbReference type="EMBL" id="FTNC01000003">
    <property type="protein sequence ID" value="SIQ35466.1"/>
    <property type="molecule type" value="Genomic_DNA"/>
</dbReference>
<dbReference type="Pfam" id="PF03841">
    <property type="entry name" value="SelA"/>
    <property type="match status" value="1"/>
</dbReference>
<dbReference type="Gene3D" id="3.40.640.10">
    <property type="entry name" value="Type I PLP-dependent aspartate aminotransferase-like (Major domain)"/>
    <property type="match status" value="1"/>
</dbReference>
<proteinExistence type="inferred from homology"/>
<dbReference type="AlphaFoldDB" id="A0A1N6S3D6"/>
<dbReference type="OrthoDB" id="9787096at2"/>
<evidence type="ECO:0000313" key="5">
    <source>
        <dbReference type="EMBL" id="SIQ35466.1"/>
    </source>
</evidence>
<evidence type="ECO:0000256" key="1">
    <source>
        <dbReference type="ARBA" id="ARBA00001933"/>
    </source>
</evidence>
<evidence type="ECO:0000256" key="4">
    <source>
        <dbReference type="PIRSR" id="PIRSR618319-50"/>
    </source>
</evidence>
<reference evidence="6" key="1">
    <citation type="submission" date="2017-01" db="EMBL/GenBank/DDBJ databases">
        <authorList>
            <person name="Varghese N."/>
            <person name="Submissions S."/>
        </authorList>
    </citation>
    <scope>NUCLEOTIDE SEQUENCE [LARGE SCALE GENOMIC DNA]</scope>
    <source>
        <strain evidence="6">ATCC 700103</strain>
    </source>
</reference>
<dbReference type="Proteomes" id="UP000185669">
    <property type="component" value="Unassembled WGS sequence"/>
</dbReference>
<dbReference type="SUPFAM" id="SSF53383">
    <property type="entry name" value="PLP-dependent transferases"/>
    <property type="match status" value="1"/>
</dbReference>
<dbReference type="RefSeq" id="WP_076544015.1">
    <property type="nucleotide sequence ID" value="NZ_FTNC01000003.1"/>
</dbReference>
<feature type="modified residue" description="N6-(pyridoxal phosphate)lysine" evidence="4">
    <location>
        <position position="210"/>
    </location>
</feature>
<dbReference type="PANTHER" id="PTHR32328">
    <property type="entry name" value="L-SERYL-TRNA(SEC) SELENIUM TRANSFERASE"/>
    <property type="match status" value="1"/>
</dbReference>